<evidence type="ECO:0000256" key="2">
    <source>
        <dbReference type="SAM" id="MobiDB-lite"/>
    </source>
</evidence>
<feature type="compositionally biased region" description="Low complexity" evidence="2">
    <location>
        <begin position="25"/>
        <end position="41"/>
    </location>
</feature>
<feature type="region of interest" description="Disordered" evidence="2">
    <location>
        <begin position="1"/>
        <end position="50"/>
    </location>
</feature>
<dbReference type="Pfam" id="PF00536">
    <property type="entry name" value="SAM_1"/>
    <property type="match status" value="1"/>
</dbReference>
<dbReference type="PANTHER" id="PTHR10627">
    <property type="entry name" value="SCP160"/>
    <property type="match status" value="1"/>
</dbReference>
<dbReference type="SMART" id="SM00454">
    <property type="entry name" value="SAM"/>
    <property type="match status" value="1"/>
</dbReference>
<keyword evidence="1" id="KW-0677">Repeat</keyword>
<dbReference type="SUPFAM" id="SSF47769">
    <property type="entry name" value="SAM/Pointed domain"/>
    <property type="match status" value="1"/>
</dbReference>
<protein>
    <submittedName>
        <fullName evidence="4">Ankyrin repeat and SAM domain-containing protein 6</fullName>
    </submittedName>
</protein>
<gene>
    <name evidence="4" type="ORF">ElyMa_004692400</name>
</gene>
<organism evidence="4 5">
    <name type="scientific">Elysia marginata</name>
    <dbReference type="NCBI Taxonomy" id="1093978"/>
    <lineage>
        <taxon>Eukaryota</taxon>
        <taxon>Metazoa</taxon>
        <taxon>Spiralia</taxon>
        <taxon>Lophotrochozoa</taxon>
        <taxon>Mollusca</taxon>
        <taxon>Gastropoda</taxon>
        <taxon>Heterobranchia</taxon>
        <taxon>Euthyneura</taxon>
        <taxon>Panpulmonata</taxon>
        <taxon>Sacoglossa</taxon>
        <taxon>Placobranchoidea</taxon>
        <taxon>Plakobranchidae</taxon>
        <taxon>Elysia</taxon>
    </lineage>
</organism>
<accession>A0AAV4I6A7</accession>
<proteinExistence type="predicted"/>
<evidence type="ECO:0000259" key="3">
    <source>
        <dbReference type="PROSITE" id="PS50105"/>
    </source>
</evidence>
<dbReference type="PANTHER" id="PTHR10627:SF70">
    <property type="entry name" value="ANKYRIN REPEAT AND SAM DOMAIN-CONTAINING PROTEIN 6"/>
    <property type="match status" value="1"/>
</dbReference>
<name>A0AAV4I6A7_9GAST</name>
<comment type="caution">
    <text evidence="4">The sequence shown here is derived from an EMBL/GenBank/DDBJ whole genome shotgun (WGS) entry which is preliminary data.</text>
</comment>
<dbReference type="EMBL" id="BMAT01009406">
    <property type="protein sequence ID" value="GFS05848.1"/>
    <property type="molecule type" value="Genomic_DNA"/>
</dbReference>
<evidence type="ECO:0000313" key="5">
    <source>
        <dbReference type="Proteomes" id="UP000762676"/>
    </source>
</evidence>
<feature type="domain" description="SAM" evidence="3">
    <location>
        <begin position="148"/>
        <end position="211"/>
    </location>
</feature>
<reference evidence="4 5" key="1">
    <citation type="journal article" date="2021" name="Elife">
        <title>Chloroplast acquisition without the gene transfer in kleptoplastic sea slugs, Plakobranchus ocellatus.</title>
        <authorList>
            <person name="Maeda T."/>
            <person name="Takahashi S."/>
            <person name="Yoshida T."/>
            <person name="Shimamura S."/>
            <person name="Takaki Y."/>
            <person name="Nagai Y."/>
            <person name="Toyoda A."/>
            <person name="Suzuki Y."/>
            <person name="Arimoto A."/>
            <person name="Ishii H."/>
            <person name="Satoh N."/>
            <person name="Nishiyama T."/>
            <person name="Hasebe M."/>
            <person name="Maruyama T."/>
            <person name="Minagawa J."/>
            <person name="Obokata J."/>
            <person name="Shigenobu S."/>
        </authorList>
    </citation>
    <scope>NUCLEOTIDE SEQUENCE [LARGE SCALE GENOMIC DNA]</scope>
</reference>
<dbReference type="InterPro" id="IPR013761">
    <property type="entry name" value="SAM/pointed_sf"/>
</dbReference>
<dbReference type="AlphaFoldDB" id="A0AAV4I6A7"/>
<evidence type="ECO:0000313" key="4">
    <source>
        <dbReference type="EMBL" id="GFS05848.1"/>
    </source>
</evidence>
<dbReference type="PROSITE" id="PS50105">
    <property type="entry name" value="SAM_DOMAIN"/>
    <property type="match status" value="1"/>
</dbReference>
<dbReference type="GO" id="GO:0005737">
    <property type="term" value="C:cytoplasm"/>
    <property type="evidence" value="ECO:0007669"/>
    <property type="project" value="TreeGrafter"/>
</dbReference>
<sequence length="265" mass="29286">MQNLLSDKLETVSGAQVAPTSVSASSINYNNNLSHNNDTNSPDSSGGSSNITALQTKMAAHRKYAALGKSRPNDSRGATDLPQGPLFVPNPNIPTSRFSPFYPHQTPSRLFMPSMKKSTRGKQNGVWWNLWQQLDVLDVANDLALLSHTKDELASIMKKLSLEKYNPIFEEQEVDMEAFLTLTDEDLKELGISHCDSRRQILSAICDLRSGKGRERQQFADTMSTFNSTLKARGASEGSDVVEVPPWSIQDEADTHTPISKSRMS</sequence>
<dbReference type="Proteomes" id="UP000762676">
    <property type="component" value="Unassembled WGS sequence"/>
</dbReference>
<dbReference type="InterPro" id="IPR001660">
    <property type="entry name" value="SAM"/>
</dbReference>
<keyword evidence="5" id="KW-1185">Reference proteome</keyword>
<evidence type="ECO:0000256" key="1">
    <source>
        <dbReference type="ARBA" id="ARBA00022737"/>
    </source>
</evidence>
<dbReference type="Gene3D" id="1.10.150.50">
    <property type="entry name" value="Transcription Factor, Ets-1"/>
    <property type="match status" value="1"/>
</dbReference>